<comment type="similarity">
    <text evidence="1">Belongs to the GST superfamily.</text>
</comment>
<proteinExistence type="inferred from homology"/>
<dbReference type="Proteomes" id="UP001595799">
    <property type="component" value="Unassembled WGS sequence"/>
</dbReference>
<evidence type="ECO:0000313" key="5">
    <source>
        <dbReference type="Proteomes" id="UP001595799"/>
    </source>
</evidence>
<dbReference type="RefSeq" id="WP_382423063.1">
    <property type="nucleotide sequence ID" value="NZ_JBHSCW010000008.1"/>
</dbReference>
<dbReference type="InterPro" id="IPR036282">
    <property type="entry name" value="Glutathione-S-Trfase_C_sf"/>
</dbReference>
<dbReference type="PANTHER" id="PTHR44051">
    <property type="entry name" value="GLUTATHIONE S-TRANSFERASE-RELATED"/>
    <property type="match status" value="1"/>
</dbReference>
<dbReference type="InterPro" id="IPR010987">
    <property type="entry name" value="Glutathione-S-Trfase_C-like"/>
</dbReference>
<dbReference type="SFLD" id="SFLDS00019">
    <property type="entry name" value="Glutathione_Transferase_(cytos"/>
    <property type="match status" value="1"/>
</dbReference>
<dbReference type="InterPro" id="IPR004045">
    <property type="entry name" value="Glutathione_S-Trfase_N"/>
</dbReference>
<name>A0ABV8UNS8_9PROT</name>
<evidence type="ECO:0000256" key="1">
    <source>
        <dbReference type="RuleBase" id="RU003494"/>
    </source>
</evidence>
<dbReference type="SFLD" id="SFLDG01150">
    <property type="entry name" value="Main.1:_Beta-like"/>
    <property type="match status" value="1"/>
</dbReference>
<dbReference type="PROSITE" id="PS50404">
    <property type="entry name" value="GST_NTER"/>
    <property type="match status" value="1"/>
</dbReference>
<evidence type="ECO:0000313" key="4">
    <source>
        <dbReference type="EMBL" id="MFC4352704.1"/>
    </source>
</evidence>
<dbReference type="SFLD" id="SFLDG00358">
    <property type="entry name" value="Main_(cytGST)"/>
    <property type="match status" value="1"/>
</dbReference>
<feature type="domain" description="GST N-terminal" evidence="2">
    <location>
        <begin position="1"/>
        <end position="81"/>
    </location>
</feature>
<dbReference type="PROSITE" id="PS50405">
    <property type="entry name" value="GST_CTER"/>
    <property type="match status" value="1"/>
</dbReference>
<dbReference type="CDD" id="cd03047">
    <property type="entry name" value="GST_N_2"/>
    <property type="match status" value="1"/>
</dbReference>
<dbReference type="Gene3D" id="3.40.30.10">
    <property type="entry name" value="Glutaredoxin"/>
    <property type="match status" value="1"/>
</dbReference>
<dbReference type="SUPFAM" id="SSF47616">
    <property type="entry name" value="GST C-terminal domain-like"/>
    <property type="match status" value="1"/>
</dbReference>
<evidence type="ECO:0000259" key="2">
    <source>
        <dbReference type="PROSITE" id="PS50404"/>
    </source>
</evidence>
<sequence length="211" mass="23497">MIRLLGRQTSGNVQKVIFLLEELGVEYAREDYGGEFGKLQTPEYLALNPHGKVPTLIEDKTVIWESNTILRYLAATRNPELNGSSPAQAADVERWMDWLLASVNPHYMTAFQESKKPEQERSSATFASAVSQLDGLLSLAEAHMGDKSYFALNRLTLADIALGPILKRCLDFPGERTPVPSLESWVATLERRDAFQVMLGNKASVLDKASR</sequence>
<comment type="caution">
    <text evidence="4">The sequence shown here is derived from an EMBL/GenBank/DDBJ whole genome shotgun (WGS) entry which is preliminary data.</text>
</comment>
<keyword evidence="5" id="KW-1185">Reference proteome</keyword>
<organism evidence="4 5">
    <name type="scientific">Fodinicurvata halophila</name>
    <dbReference type="NCBI Taxonomy" id="1419723"/>
    <lineage>
        <taxon>Bacteria</taxon>
        <taxon>Pseudomonadati</taxon>
        <taxon>Pseudomonadota</taxon>
        <taxon>Alphaproteobacteria</taxon>
        <taxon>Rhodospirillales</taxon>
        <taxon>Rhodovibrionaceae</taxon>
        <taxon>Fodinicurvata</taxon>
    </lineage>
</organism>
<evidence type="ECO:0000259" key="3">
    <source>
        <dbReference type="PROSITE" id="PS50405"/>
    </source>
</evidence>
<dbReference type="InterPro" id="IPR004046">
    <property type="entry name" value="GST_C"/>
</dbReference>
<accession>A0ABV8UNS8</accession>
<dbReference type="Pfam" id="PF02798">
    <property type="entry name" value="GST_N"/>
    <property type="match status" value="1"/>
</dbReference>
<dbReference type="InterPro" id="IPR040079">
    <property type="entry name" value="Glutathione_S-Trfase"/>
</dbReference>
<dbReference type="SUPFAM" id="SSF52833">
    <property type="entry name" value="Thioredoxin-like"/>
    <property type="match status" value="1"/>
</dbReference>
<dbReference type="InterPro" id="IPR036249">
    <property type="entry name" value="Thioredoxin-like_sf"/>
</dbReference>
<dbReference type="PANTHER" id="PTHR44051:SF19">
    <property type="entry name" value="DISULFIDE-BOND OXIDOREDUCTASE YFCG"/>
    <property type="match status" value="1"/>
</dbReference>
<feature type="domain" description="GST C-terminal" evidence="3">
    <location>
        <begin position="85"/>
        <end position="211"/>
    </location>
</feature>
<dbReference type="Pfam" id="PF00043">
    <property type="entry name" value="GST_C"/>
    <property type="match status" value="1"/>
</dbReference>
<protein>
    <submittedName>
        <fullName evidence="4">Glutathione S-transferase family protein</fullName>
    </submittedName>
</protein>
<dbReference type="Gene3D" id="1.20.1050.10">
    <property type="match status" value="1"/>
</dbReference>
<reference evidence="5" key="1">
    <citation type="journal article" date="2019" name="Int. J. Syst. Evol. Microbiol.">
        <title>The Global Catalogue of Microorganisms (GCM) 10K type strain sequencing project: providing services to taxonomists for standard genome sequencing and annotation.</title>
        <authorList>
            <consortium name="The Broad Institute Genomics Platform"/>
            <consortium name="The Broad Institute Genome Sequencing Center for Infectious Disease"/>
            <person name="Wu L."/>
            <person name="Ma J."/>
        </authorList>
    </citation>
    <scope>NUCLEOTIDE SEQUENCE [LARGE SCALE GENOMIC DNA]</scope>
    <source>
        <strain evidence="5">CECT 8472</strain>
    </source>
</reference>
<gene>
    <name evidence="4" type="ORF">ACFOW6_14225</name>
</gene>
<dbReference type="EMBL" id="JBHSCW010000008">
    <property type="protein sequence ID" value="MFC4352704.1"/>
    <property type="molecule type" value="Genomic_DNA"/>
</dbReference>